<proteinExistence type="predicted"/>
<evidence type="ECO:0000313" key="1">
    <source>
        <dbReference type="EMBL" id="KXN65193.1"/>
    </source>
</evidence>
<organism evidence="1 2">
    <name type="scientific">Conidiobolus coronatus (strain ATCC 28846 / CBS 209.66 / NRRL 28638)</name>
    <name type="common">Delacroixia coronata</name>
    <dbReference type="NCBI Taxonomy" id="796925"/>
    <lineage>
        <taxon>Eukaryota</taxon>
        <taxon>Fungi</taxon>
        <taxon>Fungi incertae sedis</taxon>
        <taxon>Zoopagomycota</taxon>
        <taxon>Entomophthoromycotina</taxon>
        <taxon>Entomophthoromycetes</taxon>
        <taxon>Entomophthorales</taxon>
        <taxon>Ancylistaceae</taxon>
        <taxon>Conidiobolus</taxon>
    </lineage>
</organism>
<name>A0A137NQZ6_CONC2</name>
<accession>A0A137NQZ6</accession>
<dbReference type="EMBL" id="KQ964951">
    <property type="protein sequence ID" value="KXN65193.1"/>
    <property type="molecule type" value="Genomic_DNA"/>
</dbReference>
<gene>
    <name evidence="1" type="ORF">CONCODRAFT_13311</name>
</gene>
<dbReference type="Proteomes" id="UP000070444">
    <property type="component" value="Unassembled WGS sequence"/>
</dbReference>
<keyword evidence="2" id="KW-1185">Reference proteome</keyword>
<sequence>MKINKDHAPGQSLEGLIEDISDEYYVNNRPRQYADNTNNLENPGNNPNIPVPITGAVANYNISSNGNEAGTPEDYVVEERKSNSQLSNLIQYNQEEYSDGILGQFRGSNKFSHHSTMYGPSKHKEYLSYDAEGKENVHSYLDRIFMIKGLNGDDHQRVLMELMINAKGIFGEWIRKPNNKRLFTTARGFEKEMIKRFESYSPIGNLHNDNSLKMDRNKELVADYIDQMETLYSYFQFNPELRIEEAISR</sequence>
<dbReference type="AlphaFoldDB" id="A0A137NQZ6"/>
<protein>
    <submittedName>
        <fullName evidence="1">Uncharacterized protein</fullName>
    </submittedName>
</protein>
<feature type="non-terminal residue" evidence="1">
    <location>
        <position position="249"/>
    </location>
</feature>
<reference evidence="1 2" key="1">
    <citation type="journal article" date="2015" name="Genome Biol. Evol.">
        <title>Phylogenomic analyses indicate that early fungi evolved digesting cell walls of algal ancestors of land plants.</title>
        <authorList>
            <person name="Chang Y."/>
            <person name="Wang S."/>
            <person name="Sekimoto S."/>
            <person name="Aerts A.L."/>
            <person name="Choi C."/>
            <person name="Clum A."/>
            <person name="LaButti K.M."/>
            <person name="Lindquist E.A."/>
            <person name="Yee Ngan C."/>
            <person name="Ohm R.A."/>
            <person name="Salamov A.A."/>
            <person name="Grigoriev I.V."/>
            <person name="Spatafora J.W."/>
            <person name="Berbee M.L."/>
        </authorList>
    </citation>
    <scope>NUCLEOTIDE SEQUENCE [LARGE SCALE GENOMIC DNA]</scope>
    <source>
        <strain evidence="1 2">NRRL 28638</strain>
    </source>
</reference>
<evidence type="ECO:0000313" key="2">
    <source>
        <dbReference type="Proteomes" id="UP000070444"/>
    </source>
</evidence>